<dbReference type="RefSeq" id="WP_188454096.1">
    <property type="nucleotide sequence ID" value="NZ_BMFR01000002.1"/>
</dbReference>
<evidence type="ECO:0000256" key="2">
    <source>
        <dbReference type="ARBA" id="ARBA00005695"/>
    </source>
</evidence>
<dbReference type="GO" id="GO:1904680">
    <property type="term" value="F:peptide transmembrane transporter activity"/>
    <property type="evidence" value="ECO:0007669"/>
    <property type="project" value="TreeGrafter"/>
</dbReference>
<dbReference type="CDD" id="cd08493">
    <property type="entry name" value="PBP2_DppA_like"/>
    <property type="match status" value="1"/>
</dbReference>
<dbReference type="InterPro" id="IPR023765">
    <property type="entry name" value="SBP_5_CS"/>
</dbReference>
<dbReference type="InterPro" id="IPR030678">
    <property type="entry name" value="Peptide/Ni-bd"/>
</dbReference>
<dbReference type="GO" id="GO:0015833">
    <property type="term" value="P:peptide transport"/>
    <property type="evidence" value="ECO:0007669"/>
    <property type="project" value="TreeGrafter"/>
</dbReference>
<dbReference type="PANTHER" id="PTHR30290:SF9">
    <property type="entry name" value="OLIGOPEPTIDE-BINDING PROTEIN APPA"/>
    <property type="match status" value="1"/>
</dbReference>
<feature type="chain" id="PRO_5038985653" evidence="6">
    <location>
        <begin position="23"/>
        <end position="546"/>
    </location>
</feature>
<dbReference type="PANTHER" id="PTHR30290">
    <property type="entry name" value="PERIPLASMIC BINDING COMPONENT OF ABC TRANSPORTER"/>
    <property type="match status" value="1"/>
</dbReference>
<evidence type="ECO:0000313" key="8">
    <source>
        <dbReference type="EMBL" id="GGG67032.1"/>
    </source>
</evidence>
<reference evidence="8" key="2">
    <citation type="submission" date="2020-09" db="EMBL/GenBank/DDBJ databases">
        <authorList>
            <person name="Sun Q."/>
            <person name="Zhou Y."/>
        </authorList>
    </citation>
    <scope>NUCLEOTIDE SEQUENCE</scope>
    <source>
        <strain evidence="8">CGMCC 1.12754</strain>
    </source>
</reference>
<dbReference type="Pfam" id="PF00496">
    <property type="entry name" value="SBP_bac_5"/>
    <property type="match status" value="1"/>
</dbReference>
<accession>A0A917H4A6</accession>
<comment type="similarity">
    <text evidence="2">Belongs to the bacterial solute-binding protein 5 family.</text>
</comment>
<feature type="domain" description="Solute-binding protein family 5" evidence="7">
    <location>
        <begin position="95"/>
        <end position="461"/>
    </location>
</feature>
<dbReference type="InterPro" id="IPR039424">
    <property type="entry name" value="SBP_5"/>
</dbReference>
<proteinExistence type="inferred from homology"/>
<evidence type="ECO:0000256" key="3">
    <source>
        <dbReference type="ARBA" id="ARBA00022448"/>
    </source>
</evidence>
<evidence type="ECO:0000313" key="9">
    <source>
        <dbReference type="Proteomes" id="UP000622860"/>
    </source>
</evidence>
<dbReference type="PROSITE" id="PS51257">
    <property type="entry name" value="PROKAR_LIPOPROTEIN"/>
    <property type="match status" value="1"/>
</dbReference>
<dbReference type="InterPro" id="IPR000914">
    <property type="entry name" value="SBP_5_dom"/>
</dbReference>
<keyword evidence="9" id="KW-1185">Reference proteome</keyword>
<dbReference type="PROSITE" id="PS01040">
    <property type="entry name" value="SBP_BACTERIAL_5"/>
    <property type="match status" value="1"/>
</dbReference>
<dbReference type="Proteomes" id="UP000622860">
    <property type="component" value="Unassembled WGS sequence"/>
</dbReference>
<name>A0A917H4A6_9BACI</name>
<dbReference type="SUPFAM" id="SSF53850">
    <property type="entry name" value="Periplasmic binding protein-like II"/>
    <property type="match status" value="1"/>
</dbReference>
<comment type="subcellular location">
    <subcellularLocation>
        <location evidence="1">Cell membrane</location>
        <topology evidence="1">Lipid-anchor</topology>
    </subcellularLocation>
</comment>
<evidence type="ECO:0000256" key="4">
    <source>
        <dbReference type="ARBA" id="ARBA00022729"/>
    </source>
</evidence>
<dbReference type="AlphaFoldDB" id="A0A917H4A6"/>
<dbReference type="GO" id="GO:0043190">
    <property type="term" value="C:ATP-binding cassette (ABC) transporter complex"/>
    <property type="evidence" value="ECO:0007669"/>
    <property type="project" value="InterPro"/>
</dbReference>
<comment type="caution">
    <text evidence="8">The sequence shown here is derived from an EMBL/GenBank/DDBJ whole genome shotgun (WGS) entry which is preliminary data.</text>
</comment>
<organism evidence="8 9">
    <name type="scientific">Virgibacillus oceani</name>
    <dbReference type="NCBI Taxonomy" id="1479511"/>
    <lineage>
        <taxon>Bacteria</taxon>
        <taxon>Bacillati</taxon>
        <taxon>Bacillota</taxon>
        <taxon>Bacilli</taxon>
        <taxon>Bacillales</taxon>
        <taxon>Bacillaceae</taxon>
        <taxon>Virgibacillus</taxon>
    </lineage>
</organism>
<dbReference type="Gene3D" id="3.90.76.10">
    <property type="entry name" value="Dipeptide-binding Protein, Domain 1"/>
    <property type="match status" value="1"/>
</dbReference>
<gene>
    <name evidence="8" type="ORF">GCM10011398_08410</name>
</gene>
<evidence type="ECO:0000256" key="6">
    <source>
        <dbReference type="SAM" id="SignalP"/>
    </source>
</evidence>
<evidence type="ECO:0000256" key="5">
    <source>
        <dbReference type="SAM" id="MobiDB-lite"/>
    </source>
</evidence>
<keyword evidence="4 6" id="KW-0732">Signal</keyword>
<reference evidence="8" key="1">
    <citation type="journal article" date="2014" name="Int. J. Syst. Evol. Microbiol.">
        <title>Complete genome sequence of Corynebacterium casei LMG S-19264T (=DSM 44701T), isolated from a smear-ripened cheese.</title>
        <authorList>
            <consortium name="US DOE Joint Genome Institute (JGI-PGF)"/>
            <person name="Walter F."/>
            <person name="Albersmeier A."/>
            <person name="Kalinowski J."/>
            <person name="Ruckert C."/>
        </authorList>
    </citation>
    <scope>NUCLEOTIDE SEQUENCE</scope>
    <source>
        <strain evidence="8">CGMCC 1.12754</strain>
    </source>
</reference>
<dbReference type="GO" id="GO:0042597">
    <property type="term" value="C:periplasmic space"/>
    <property type="evidence" value="ECO:0007669"/>
    <property type="project" value="UniProtKB-ARBA"/>
</dbReference>
<sequence>MKKRNLLALFSLLFAIVLFVSACSDDANSTDSDSSANSTDDEQATEEASGEKTLIFGRGADSIQLDPSKITDGESIYVTNQIYDTLVRYKEENTEVRPALATEWTPSEDGLTWTFKLRDDVKFHDGTDFTAEDVVFNFERWATSAEYIYYGYMFGASEDDLGGIIEKVEATGDYEVKFTLSEPNAPFLQTLAMPPFGIASPEAVEEFGEDYFKNPVGTGPFVFEEWVPDDSITVTKNEDYFGETANVDKVIFRTIPDNGARFMELQSGSIDLMTGLNPQDIQTAESDENLQIIRRPSMNVSYMAMNTSKEGPMSEKLVRQAINLAIDKEKLITLYEGIGKAAKNPIPPSLWGYNDDIEDYGYDVEQAKALLAEAGYADGFDITLYTFANPRPYMPQPKVTAQAIQEMLKAVNINVEIIENDWDTHLAATENGEHDMAFLGWTGDNGDPDNFLYVLLDKDNAKMGSAGNIAFYKSDEVHDLLKAAQTEMDQEKRTELYLKAQEIIHEDAPWFPIAHTTPPIAASKNVVDYVPHPTGSEPFNLLDIKE</sequence>
<feature type="region of interest" description="Disordered" evidence="5">
    <location>
        <begin position="27"/>
        <end position="51"/>
    </location>
</feature>
<keyword evidence="3" id="KW-0813">Transport</keyword>
<dbReference type="Gene3D" id="3.40.190.10">
    <property type="entry name" value="Periplasmic binding protein-like II"/>
    <property type="match status" value="1"/>
</dbReference>
<feature type="compositionally biased region" description="Low complexity" evidence="5">
    <location>
        <begin position="27"/>
        <end position="38"/>
    </location>
</feature>
<evidence type="ECO:0000256" key="1">
    <source>
        <dbReference type="ARBA" id="ARBA00004193"/>
    </source>
</evidence>
<evidence type="ECO:0000259" key="7">
    <source>
        <dbReference type="Pfam" id="PF00496"/>
    </source>
</evidence>
<dbReference type="EMBL" id="BMFR01000002">
    <property type="protein sequence ID" value="GGG67032.1"/>
    <property type="molecule type" value="Genomic_DNA"/>
</dbReference>
<dbReference type="PIRSF" id="PIRSF002741">
    <property type="entry name" value="MppA"/>
    <property type="match status" value="1"/>
</dbReference>
<dbReference type="Gene3D" id="3.10.105.10">
    <property type="entry name" value="Dipeptide-binding Protein, Domain 3"/>
    <property type="match status" value="1"/>
</dbReference>
<protein>
    <submittedName>
        <fullName evidence="8">ABC transporter substrate-binding protein</fullName>
    </submittedName>
</protein>
<feature type="signal peptide" evidence="6">
    <location>
        <begin position="1"/>
        <end position="22"/>
    </location>
</feature>